<proteinExistence type="predicted"/>
<dbReference type="GO" id="GO:0016301">
    <property type="term" value="F:kinase activity"/>
    <property type="evidence" value="ECO:0007669"/>
    <property type="project" value="UniProtKB-KW"/>
</dbReference>
<comment type="caution">
    <text evidence="1">The sequence shown here is derived from an EMBL/GenBank/DDBJ whole genome shotgun (WGS) entry which is preliminary data.</text>
</comment>
<gene>
    <name evidence="1" type="ORF">DR999_PMT08836</name>
</gene>
<dbReference type="Proteomes" id="UP000297703">
    <property type="component" value="Unassembled WGS sequence"/>
</dbReference>
<evidence type="ECO:0000313" key="1">
    <source>
        <dbReference type="EMBL" id="TFK08169.1"/>
    </source>
</evidence>
<reference evidence="1 2" key="1">
    <citation type="submission" date="2019-04" db="EMBL/GenBank/DDBJ databases">
        <title>Draft genome of the big-headed turtle Platysternon megacephalum.</title>
        <authorList>
            <person name="Gong S."/>
        </authorList>
    </citation>
    <scope>NUCLEOTIDE SEQUENCE [LARGE SCALE GENOMIC DNA]</scope>
    <source>
        <strain evidence="1">DO16091913</strain>
        <tissue evidence="1">Muscle</tissue>
    </source>
</reference>
<sequence length="102" mass="11091">MHLSLTSPQLLASLKAASCRGVCKELKWMVFGGRSWVHARQVIWDPGTCLELQLTEAQGELCAGAAGYSLGHSPTKEAFALMDSGIRSYRYHCCHLPIPAAC</sequence>
<keyword evidence="1" id="KW-0808">Transferase</keyword>
<keyword evidence="1" id="KW-0418">Kinase</keyword>
<protein>
    <submittedName>
        <fullName evidence="1">cAMP-dependent protein kinase catalytic subunit PRKX-like</fullName>
    </submittedName>
</protein>
<reference evidence="1 2" key="2">
    <citation type="submission" date="2019-04" db="EMBL/GenBank/DDBJ databases">
        <title>The genome sequence of big-headed turtle.</title>
        <authorList>
            <person name="Gong S."/>
        </authorList>
    </citation>
    <scope>NUCLEOTIDE SEQUENCE [LARGE SCALE GENOMIC DNA]</scope>
    <source>
        <strain evidence="1">DO16091913</strain>
        <tissue evidence="1">Muscle</tissue>
    </source>
</reference>
<evidence type="ECO:0000313" key="2">
    <source>
        <dbReference type="Proteomes" id="UP000297703"/>
    </source>
</evidence>
<organism evidence="1 2">
    <name type="scientific">Platysternon megacephalum</name>
    <name type="common">big-headed turtle</name>
    <dbReference type="NCBI Taxonomy" id="55544"/>
    <lineage>
        <taxon>Eukaryota</taxon>
        <taxon>Metazoa</taxon>
        <taxon>Chordata</taxon>
        <taxon>Craniata</taxon>
        <taxon>Vertebrata</taxon>
        <taxon>Euteleostomi</taxon>
        <taxon>Archelosauria</taxon>
        <taxon>Testudinata</taxon>
        <taxon>Testudines</taxon>
        <taxon>Cryptodira</taxon>
        <taxon>Durocryptodira</taxon>
        <taxon>Testudinoidea</taxon>
        <taxon>Platysternidae</taxon>
        <taxon>Platysternon</taxon>
    </lineage>
</organism>
<accession>A0A4D9EBT3</accession>
<dbReference type="AlphaFoldDB" id="A0A4D9EBT3"/>
<keyword evidence="2" id="KW-1185">Reference proteome</keyword>
<dbReference type="EMBL" id="QXTE01000071">
    <property type="protein sequence ID" value="TFK08169.1"/>
    <property type="molecule type" value="Genomic_DNA"/>
</dbReference>
<name>A0A4D9EBT3_9SAUR</name>